<feature type="transmembrane region" description="Helical" evidence="2">
    <location>
        <begin position="69"/>
        <end position="89"/>
    </location>
</feature>
<dbReference type="InterPro" id="IPR010380">
    <property type="entry name" value="DUF975"/>
</dbReference>
<gene>
    <name evidence="3" type="ORF">CBP31_00105</name>
</gene>
<keyword evidence="2" id="KW-1133">Transmembrane helix</keyword>
<organism evidence="3 4">
    <name type="scientific">Oceanisphaera profunda</name>
    <dbReference type="NCBI Taxonomy" id="1416627"/>
    <lineage>
        <taxon>Bacteria</taxon>
        <taxon>Pseudomonadati</taxon>
        <taxon>Pseudomonadota</taxon>
        <taxon>Gammaproteobacteria</taxon>
        <taxon>Aeromonadales</taxon>
        <taxon>Aeromonadaceae</taxon>
        <taxon>Oceanisphaera</taxon>
    </lineage>
</organism>
<keyword evidence="2" id="KW-0472">Membrane</keyword>
<evidence type="ECO:0000256" key="1">
    <source>
        <dbReference type="SAM" id="MobiDB-lite"/>
    </source>
</evidence>
<feature type="region of interest" description="Disordered" evidence="1">
    <location>
        <begin position="236"/>
        <end position="263"/>
    </location>
</feature>
<dbReference type="OrthoDB" id="5915045at2"/>
<feature type="transmembrane region" description="Helical" evidence="2">
    <location>
        <begin position="141"/>
        <end position="164"/>
    </location>
</feature>
<feature type="transmembrane region" description="Helical" evidence="2">
    <location>
        <begin position="185"/>
        <end position="212"/>
    </location>
</feature>
<evidence type="ECO:0000256" key="2">
    <source>
        <dbReference type="SAM" id="Phobius"/>
    </source>
</evidence>
<dbReference type="KEGG" id="opf:CBP31_00105"/>
<keyword evidence="2" id="KW-0812">Transmembrane</keyword>
<dbReference type="PANTHER" id="PTHR40076">
    <property type="entry name" value="MEMBRANE PROTEIN-RELATED"/>
    <property type="match status" value="1"/>
</dbReference>
<evidence type="ECO:0000313" key="4">
    <source>
        <dbReference type="Proteomes" id="UP000243937"/>
    </source>
</evidence>
<dbReference type="PANTHER" id="PTHR40076:SF1">
    <property type="entry name" value="MEMBRANE PROTEIN"/>
    <property type="match status" value="1"/>
</dbReference>
<reference evidence="3 4" key="1">
    <citation type="journal article" date="2014" name="Int. J. Syst. Evol. Microbiol.">
        <title>Oceanisphaera profunda sp. nov., a marine bacterium isolated from deep-sea sediment, and emended description of the genus Oceanisphaera.</title>
        <authorList>
            <person name="Xu Z."/>
            <person name="Zhang X.Y."/>
            <person name="Su H.N."/>
            <person name="Yu Z.C."/>
            <person name="Liu C."/>
            <person name="Li H."/>
            <person name="Chen X.L."/>
            <person name="Song X.Y."/>
            <person name="Xie B.B."/>
            <person name="Qin Q.L."/>
            <person name="Zhou B.C."/>
            <person name="Shi M."/>
            <person name="Huang Y."/>
            <person name="Zhang Y.Z."/>
        </authorList>
    </citation>
    <scope>NUCLEOTIDE SEQUENCE [LARGE SCALE GENOMIC DNA]</scope>
    <source>
        <strain evidence="3 4">SM1222</strain>
    </source>
</reference>
<proteinExistence type="predicted"/>
<keyword evidence="4" id="KW-1185">Reference proteome</keyword>
<dbReference type="AlphaFoldDB" id="A0A1Y0D8E8"/>
<feature type="transmembrane region" description="Helical" evidence="2">
    <location>
        <begin position="39"/>
        <end position="57"/>
    </location>
</feature>
<sequence>MNEPRFARLQQSLQQGFTLEPKAIFKEGWARINGAKMPLILAALGVAGFWLVLSQVTTRLVANPEEASWQLSLLGLLVSMGLAPMTAALDMMGIARSVDKPIRPNQIFNYFGSLVPLAAASLLMGILSAALMAVIQMLGLPAVLTMLPMLLLSVALMFTFPLILEKGFTPLQAIMTSLKLFSRQWLQLLAIQVFFILLFIVAILSLGIALIWVAPLFMVVKGIIYREVCGVEGETDHKDAGPNSDVHAAQPPSLNSSKDKFEA</sequence>
<accession>A0A1Y0D8E8</accession>
<dbReference type="EMBL" id="CP021377">
    <property type="protein sequence ID" value="ART83861.1"/>
    <property type="molecule type" value="Genomic_DNA"/>
</dbReference>
<evidence type="ECO:0008006" key="5">
    <source>
        <dbReference type="Google" id="ProtNLM"/>
    </source>
</evidence>
<dbReference type="Proteomes" id="UP000243937">
    <property type="component" value="Chromosome"/>
</dbReference>
<evidence type="ECO:0000313" key="3">
    <source>
        <dbReference type="EMBL" id="ART83861.1"/>
    </source>
</evidence>
<feature type="transmembrane region" description="Helical" evidence="2">
    <location>
        <begin position="110"/>
        <end position="135"/>
    </location>
</feature>
<protein>
    <recommendedName>
        <fullName evidence="5">Stress protein</fullName>
    </recommendedName>
</protein>
<name>A0A1Y0D8E8_9GAMM</name>